<evidence type="ECO:0000256" key="1">
    <source>
        <dbReference type="ARBA" id="ARBA00004651"/>
    </source>
</evidence>
<dbReference type="Pfam" id="PF07690">
    <property type="entry name" value="MFS_1"/>
    <property type="match status" value="1"/>
</dbReference>
<dbReference type="PANTHER" id="PTHR23523:SF2">
    <property type="entry name" value="2-NITROIMIDAZOLE TRANSPORTER"/>
    <property type="match status" value="1"/>
</dbReference>
<proteinExistence type="predicted"/>
<dbReference type="PROSITE" id="PS50850">
    <property type="entry name" value="MFS"/>
    <property type="match status" value="1"/>
</dbReference>
<dbReference type="InterPro" id="IPR011701">
    <property type="entry name" value="MFS"/>
</dbReference>
<gene>
    <name evidence="8" type="ORF">FC07_GL000358</name>
</gene>
<evidence type="ECO:0000256" key="3">
    <source>
        <dbReference type="ARBA" id="ARBA00022692"/>
    </source>
</evidence>
<dbReference type="EMBL" id="AZDA01000090">
    <property type="protein sequence ID" value="KRK34608.1"/>
    <property type="molecule type" value="Genomic_DNA"/>
</dbReference>
<keyword evidence="3 6" id="KW-0812">Transmembrane</keyword>
<dbReference type="InterPro" id="IPR036259">
    <property type="entry name" value="MFS_trans_sf"/>
</dbReference>
<name>A0A0R1GKV0_9LACO</name>
<feature type="transmembrane region" description="Helical" evidence="6">
    <location>
        <begin position="78"/>
        <end position="95"/>
    </location>
</feature>
<dbReference type="PANTHER" id="PTHR23523">
    <property type="match status" value="1"/>
</dbReference>
<dbReference type="RefSeq" id="WP_057904869.1">
    <property type="nucleotide sequence ID" value="NZ_AZDA01000090.1"/>
</dbReference>
<organism evidence="8 9">
    <name type="scientific">Loigolactobacillus bifermentans DSM 20003</name>
    <dbReference type="NCBI Taxonomy" id="1423726"/>
    <lineage>
        <taxon>Bacteria</taxon>
        <taxon>Bacillati</taxon>
        <taxon>Bacillota</taxon>
        <taxon>Bacilli</taxon>
        <taxon>Lactobacillales</taxon>
        <taxon>Lactobacillaceae</taxon>
        <taxon>Loigolactobacillus</taxon>
    </lineage>
</organism>
<feature type="transmembrane region" description="Helical" evidence="6">
    <location>
        <begin position="374"/>
        <end position="391"/>
    </location>
</feature>
<feature type="transmembrane region" description="Helical" evidence="6">
    <location>
        <begin position="245"/>
        <end position="264"/>
    </location>
</feature>
<evidence type="ECO:0000256" key="5">
    <source>
        <dbReference type="ARBA" id="ARBA00023136"/>
    </source>
</evidence>
<feature type="transmembrane region" description="Helical" evidence="6">
    <location>
        <begin position="101"/>
        <end position="126"/>
    </location>
</feature>
<feature type="transmembrane region" description="Helical" evidence="6">
    <location>
        <begin position="159"/>
        <end position="182"/>
    </location>
</feature>
<dbReference type="InterPro" id="IPR020846">
    <property type="entry name" value="MFS_dom"/>
</dbReference>
<feature type="transmembrane region" description="Helical" evidence="6">
    <location>
        <begin position="342"/>
        <end position="362"/>
    </location>
</feature>
<accession>A0A0R1GKV0</accession>
<dbReference type="Gene3D" id="1.20.1250.20">
    <property type="entry name" value="MFS general substrate transporter like domains"/>
    <property type="match status" value="1"/>
</dbReference>
<evidence type="ECO:0000256" key="6">
    <source>
        <dbReference type="SAM" id="Phobius"/>
    </source>
</evidence>
<dbReference type="OrthoDB" id="9797740at2"/>
<dbReference type="GO" id="GO:0005886">
    <property type="term" value="C:plasma membrane"/>
    <property type="evidence" value="ECO:0007669"/>
    <property type="project" value="UniProtKB-SubCell"/>
</dbReference>
<reference evidence="8 9" key="1">
    <citation type="journal article" date="2015" name="Genome Announc.">
        <title>Expanding the biotechnology potential of lactobacilli through comparative genomics of 213 strains and associated genera.</title>
        <authorList>
            <person name="Sun Z."/>
            <person name="Harris H.M."/>
            <person name="McCann A."/>
            <person name="Guo C."/>
            <person name="Argimon S."/>
            <person name="Zhang W."/>
            <person name="Yang X."/>
            <person name="Jeffery I.B."/>
            <person name="Cooney J.C."/>
            <person name="Kagawa T.F."/>
            <person name="Liu W."/>
            <person name="Song Y."/>
            <person name="Salvetti E."/>
            <person name="Wrobel A."/>
            <person name="Rasinkangas P."/>
            <person name="Parkhill J."/>
            <person name="Rea M.C."/>
            <person name="O'Sullivan O."/>
            <person name="Ritari J."/>
            <person name="Douillard F.P."/>
            <person name="Paul Ross R."/>
            <person name="Yang R."/>
            <person name="Briner A.E."/>
            <person name="Felis G.E."/>
            <person name="de Vos W.M."/>
            <person name="Barrangou R."/>
            <person name="Klaenhammer T.R."/>
            <person name="Caufield P.W."/>
            <person name="Cui Y."/>
            <person name="Zhang H."/>
            <person name="O'Toole P.W."/>
        </authorList>
    </citation>
    <scope>NUCLEOTIDE SEQUENCE [LARGE SCALE GENOMIC DNA]</scope>
    <source>
        <strain evidence="8 9">DSM 20003</strain>
    </source>
</reference>
<dbReference type="Proteomes" id="UP000051461">
    <property type="component" value="Unassembled WGS sequence"/>
</dbReference>
<evidence type="ECO:0000256" key="2">
    <source>
        <dbReference type="ARBA" id="ARBA00022448"/>
    </source>
</evidence>
<keyword evidence="9" id="KW-1185">Reference proteome</keyword>
<dbReference type="STRING" id="1423726.FC07_GL000358"/>
<dbReference type="PATRIC" id="fig|1423726.3.peg.374"/>
<protein>
    <submittedName>
        <fullName evidence="8">MFS family major facilitator transporter</fullName>
    </submittedName>
</protein>
<feature type="transmembrane region" description="Helical" evidence="6">
    <location>
        <begin position="49"/>
        <end position="66"/>
    </location>
</feature>
<dbReference type="GO" id="GO:0022857">
    <property type="term" value="F:transmembrane transporter activity"/>
    <property type="evidence" value="ECO:0007669"/>
    <property type="project" value="InterPro"/>
</dbReference>
<evidence type="ECO:0000313" key="8">
    <source>
        <dbReference type="EMBL" id="KRK34608.1"/>
    </source>
</evidence>
<feature type="transmembrane region" description="Helical" evidence="6">
    <location>
        <begin position="276"/>
        <end position="296"/>
    </location>
</feature>
<sequence length="396" mass="43181">MHLSTKQRRGLILALFISGFLMRAPITTPPLFLTPLARALQTQPSQLGILTTLPLLMFMICSNFGAPIMQRLGLNRALLAAVTLLAAGSLVRLLLNLPAVLVGTVLIGIGIALLNVLMPVCVAHYFPKQIGQLTAVYSFAMIFGNTICNLSTAPLNHAFGWNAMFTLLGFLPLIIVATWLWLGGQLKDVAQPAAVNIATTQAPHLWTNPRAWFFLLTFGGQSTLNYTVTAWLPSLMAYHHLNSTHIGWVMAAFTLISLPIALFLPSLLAQLSQRWLAILTVLAGACGIIAALMLFHQNTQQLWFWLLESSLIGLHIGFFFMEVLTMFGLKTSTPQTTARLSGMAQAGGYCLAALGPTLYGWAFAVNPLGQWQNIAYLALVLMTFGAGWKIVHLKQL</sequence>
<evidence type="ECO:0000259" key="7">
    <source>
        <dbReference type="PROSITE" id="PS50850"/>
    </source>
</evidence>
<feature type="transmembrane region" description="Helical" evidence="6">
    <location>
        <begin position="211"/>
        <end position="233"/>
    </location>
</feature>
<feature type="transmembrane region" description="Helical" evidence="6">
    <location>
        <begin position="133"/>
        <end position="153"/>
    </location>
</feature>
<comment type="caution">
    <text evidence="8">The sequence shown here is derived from an EMBL/GenBank/DDBJ whole genome shotgun (WGS) entry which is preliminary data.</text>
</comment>
<dbReference type="InterPro" id="IPR052524">
    <property type="entry name" value="MFS_Cyanate_Porter"/>
</dbReference>
<comment type="subcellular location">
    <subcellularLocation>
        <location evidence="1">Cell membrane</location>
        <topology evidence="1">Multi-pass membrane protein</topology>
    </subcellularLocation>
</comment>
<evidence type="ECO:0000313" key="9">
    <source>
        <dbReference type="Proteomes" id="UP000051461"/>
    </source>
</evidence>
<feature type="domain" description="Major facilitator superfamily (MFS) profile" evidence="7">
    <location>
        <begin position="11"/>
        <end position="396"/>
    </location>
</feature>
<dbReference type="SUPFAM" id="SSF103473">
    <property type="entry name" value="MFS general substrate transporter"/>
    <property type="match status" value="1"/>
</dbReference>
<keyword evidence="5 6" id="KW-0472">Membrane</keyword>
<evidence type="ECO:0000256" key="4">
    <source>
        <dbReference type="ARBA" id="ARBA00022989"/>
    </source>
</evidence>
<keyword evidence="2" id="KW-0813">Transport</keyword>
<dbReference type="AlphaFoldDB" id="A0A0R1GKV0"/>
<keyword evidence="4 6" id="KW-1133">Transmembrane helix</keyword>